<dbReference type="PROSITE" id="PS51257">
    <property type="entry name" value="PROKAR_LIPOPROTEIN"/>
    <property type="match status" value="1"/>
</dbReference>
<evidence type="ECO:0000313" key="3">
    <source>
        <dbReference type="EMBL" id="CAF0728490.1"/>
    </source>
</evidence>
<name>A0A813MQR2_9BILA</name>
<gene>
    <name evidence="3" type="ORF">PYM288_LOCUS771</name>
</gene>
<evidence type="ECO:0000313" key="4">
    <source>
        <dbReference type="Proteomes" id="UP000663854"/>
    </source>
</evidence>
<evidence type="ECO:0008006" key="5">
    <source>
        <dbReference type="Google" id="ProtNLM"/>
    </source>
</evidence>
<dbReference type="Proteomes" id="UP000663854">
    <property type="component" value="Unassembled WGS sequence"/>
</dbReference>
<dbReference type="Gene3D" id="3.10.450.50">
    <property type="match status" value="1"/>
</dbReference>
<comment type="caution">
    <text evidence="3">The sequence shown here is derived from an EMBL/GenBank/DDBJ whole genome shotgun (WGS) entry which is preliminary data.</text>
</comment>
<feature type="compositionally biased region" description="Low complexity" evidence="1">
    <location>
        <begin position="133"/>
        <end position="156"/>
    </location>
</feature>
<accession>A0A813MQR2</accession>
<dbReference type="AlphaFoldDB" id="A0A813MQR2"/>
<evidence type="ECO:0000256" key="1">
    <source>
        <dbReference type="SAM" id="MobiDB-lite"/>
    </source>
</evidence>
<dbReference type="EMBL" id="CAJNOH010000003">
    <property type="protein sequence ID" value="CAF0728490.1"/>
    <property type="molecule type" value="Genomic_DNA"/>
</dbReference>
<proteinExistence type="predicted"/>
<feature type="signal peptide" evidence="2">
    <location>
        <begin position="1"/>
        <end position="24"/>
    </location>
</feature>
<protein>
    <recommendedName>
        <fullName evidence="5">DUF4878 domain-containing protein</fullName>
    </recommendedName>
</protein>
<sequence>MKNTIKLLGGALVAAVILFTSCGGAETPKAVSEKFMNAIEDKKYDEAAQYATDDTKAVIELIKGGKGNETKREFVWGEEKIDGDKATVKYKVKGSEKDEEVSLIKKDDKWLVSMTKSQMTGKTGLEGLGGGEEAAPATEGTEAAPATEEAAPAETK</sequence>
<reference evidence="3" key="1">
    <citation type="submission" date="2021-02" db="EMBL/GenBank/DDBJ databases">
        <authorList>
            <person name="Nowell W R."/>
        </authorList>
    </citation>
    <scope>NUCLEOTIDE SEQUENCE</scope>
</reference>
<feature type="region of interest" description="Disordered" evidence="1">
    <location>
        <begin position="120"/>
        <end position="156"/>
    </location>
</feature>
<keyword evidence="2" id="KW-0732">Signal</keyword>
<organism evidence="3 4">
    <name type="scientific">Rotaria sordida</name>
    <dbReference type="NCBI Taxonomy" id="392033"/>
    <lineage>
        <taxon>Eukaryota</taxon>
        <taxon>Metazoa</taxon>
        <taxon>Spiralia</taxon>
        <taxon>Gnathifera</taxon>
        <taxon>Rotifera</taxon>
        <taxon>Eurotatoria</taxon>
        <taxon>Bdelloidea</taxon>
        <taxon>Philodinida</taxon>
        <taxon>Philodinidae</taxon>
        <taxon>Rotaria</taxon>
    </lineage>
</organism>
<feature type="chain" id="PRO_5032345412" description="DUF4878 domain-containing protein" evidence="2">
    <location>
        <begin position="25"/>
        <end position="156"/>
    </location>
</feature>
<evidence type="ECO:0000256" key="2">
    <source>
        <dbReference type="SAM" id="SignalP"/>
    </source>
</evidence>